<evidence type="ECO:0000256" key="2">
    <source>
        <dbReference type="ARBA" id="ARBA00022475"/>
    </source>
</evidence>
<comment type="subcellular location">
    <subcellularLocation>
        <location evidence="1">Cell membrane</location>
        <topology evidence="1">Single-pass membrane protein</topology>
    </subcellularLocation>
</comment>
<evidence type="ECO:0000313" key="9">
    <source>
        <dbReference type="Proteomes" id="UP000321571"/>
    </source>
</evidence>
<protein>
    <submittedName>
        <fullName evidence="8">PspC domain-containing protein</fullName>
    </submittedName>
</protein>
<evidence type="ECO:0000259" key="7">
    <source>
        <dbReference type="Pfam" id="PF04024"/>
    </source>
</evidence>
<keyword evidence="5 6" id="KW-0472">Membrane</keyword>
<dbReference type="RefSeq" id="WP_147687519.1">
    <property type="nucleotide sequence ID" value="NZ_VDUX01000008.1"/>
</dbReference>
<dbReference type="GO" id="GO:0005886">
    <property type="term" value="C:plasma membrane"/>
    <property type="evidence" value="ECO:0007669"/>
    <property type="project" value="UniProtKB-SubCell"/>
</dbReference>
<keyword evidence="4 6" id="KW-1133">Transmembrane helix</keyword>
<dbReference type="Pfam" id="PF04024">
    <property type="entry name" value="PspC"/>
    <property type="match status" value="1"/>
</dbReference>
<keyword evidence="2" id="KW-1003">Cell membrane</keyword>
<keyword evidence="9" id="KW-1185">Reference proteome</keyword>
<organism evidence="8 9">
    <name type="scientific">Aeromicrobium terrae</name>
    <dbReference type="NCBI Taxonomy" id="2498846"/>
    <lineage>
        <taxon>Bacteria</taxon>
        <taxon>Bacillati</taxon>
        <taxon>Actinomycetota</taxon>
        <taxon>Actinomycetes</taxon>
        <taxon>Propionibacteriales</taxon>
        <taxon>Nocardioidaceae</taxon>
        <taxon>Aeromicrobium</taxon>
    </lineage>
</organism>
<dbReference type="InterPro" id="IPR007168">
    <property type="entry name" value="Phageshock_PspC_N"/>
</dbReference>
<reference evidence="8 9" key="1">
    <citation type="submission" date="2019-06" db="EMBL/GenBank/DDBJ databases">
        <title>Aeromicrobium sp. nov., isolated from a maize field.</title>
        <authorList>
            <person name="Lin S.-Y."/>
            <person name="Tsai C.-F."/>
            <person name="Young C.-C."/>
        </authorList>
    </citation>
    <scope>NUCLEOTIDE SEQUENCE [LARGE SCALE GENOMIC DNA]</scope>
    <source>
        <strain evidence="8 9">CC-CFT486</strain>
    </source>
</reference>
<feature type="domain" description="Phage shock protein PspC N-terminal" evidence="7">
    <location>
        <begin position="4"/>
        <end position="61"/>
    </location>
</feature>
<proteinExistence type="predicted"/>
<comment type="caution">
    <text evidence="8">The sequence shown here is derived from an EMBL/GenBank/DDBJ whole genome shotgun (WGS) entry which is preliminary data.</text>
</comment>
<evidence type="ECO:0000256" key="6">
    <source>
        <dbReference type="SAM" id="Phobius"/>
    </source>
</evidence>
<dbReference type="EMBL" id="VDUX01000008">
    <property type="protein sequence ID" value="TXL57250.1"/>
    <property type="molecule type" value="Genomic_DNA"/>
</dbReference>
<evidence type="ECO:0000313" key="8">
    <source>
        <dbReference type="EMBL" id="TXL57250.1"/>
    </source>
</evidence>
<name>A0A5C8NF92_9ACTN</name>
<evidence type="ECO:0000256" key="4">
    <source>
        <dbReference type="ARBA" id="ARBA00022989"/>
    </source>
</evidence>
<evidence type="ECO:0000256" key="1">
    <source>
        <dbReference type="ARBA" id="ARBA00004162"/>
    </source>
</evidence>
<dbReference type="PANTHER" id="PTHR33885">
    <property type="entry name" value="PHAGE SHOCK PROTEIN C"/>
    <property type="match status" value="1"/>
</dbReference>
<dbReference type="PANTHER" id="PTHR33885:SF3">
    <property type="entry name" value="PHAGE SHOCK PROTEIN C"/>
    <property type="match status" value="1"/>
</dbReference>
<dbReference type="AlphaFoldDB" id="A0A5C8NF92"/>
<sequence>MSTKKLERSTSNRWFGGVCGGIAEYTGAEAGLIRFIVAVGTLLGFGSLFVAYVLAWVIMPKRTEPARTTIVHEPVPPSA</sequence>
<dbReference type="InterPro" id="IPR052027">
    <property type="entry name" value="PspC"/>
</dbReference>
<keyword evidence="3 6" id="KW-0812">Transmembrane</keyword>
<feature type="transmembrane region" description="Helical" evidence="6">
    <location>
        <begin position="35"/>
        <end position="58"/>
    </location>
</feature>
<gene>
    <name evidence="8" type="ORF">FHP06_14485</name>
</gene>
<accession>A0A5C8NF92</accession>
<dbReference type="Proteomes" id="UP000321571">
    <property type="component" value="Unassembled WGS sequence"/>
</dbReference>
<evidence type="ECO:0000256" key="3">
    <source>
        <dbReference type="ARBA" id="ARBA00022692"/>
    </source>
</evidence>
<dbReference type="OrthoDB" id="7359894at2"/>
<evidence type="ECO:0000256" key="5">
    <source>
        <dbReference type="ARBA" id="ARBA00023136"/>
    </source>
</evidence>